<keyword evidence="2" id="KW-1185">Reference proteome</keyword>
<dbReference type="Proteomes" id="UP000235828">
    <property type="component" value="Chromosome B"/>
</dbReference>
<dbReference type="KEGG" id="vta:B1475"/>
<name>A0A2N8ZML1_9VIBR</name>
<dbReference type="RefSeq" id="WP_145958613.1">
    <property type="nucleotide sequence ID" value="NZ_LT960612.1"/>
</dbReference>
<sequence length="111" mass="13585">MMRNKLKQKNIQRVEFFRRQLPKLSVSLPQKIRVYRHLDRVKHIRRHFNRFGFELVWQEAEYCSLINMMRVPHVSHKGVTHPAFNTVFTDIEELPLEKRHLWGRIDAKEHD</sequence>
<organism evidence="1 2">
    <name type="scientific">Vibrio tapetis subsp. tapetis</name>
    <dbReference type="NCBI Taxonomy" id="1671868"/>
    <lineage>
        <taxon>Bacteria</taxon>
        <taxon>Pseudomonadati</taxon>
        <taxon>Pseudomonadota</taxon>
        <taxon>Gammaproteobacteria</taxon>
        <taxon>Vibrionales</taxon>
        <taxon>Vibrionaceae</taxon>
        <taxon>Vibrio</taxon>
    </lineage>
</organism>
<protein>
    <submittedName>
        <fullName evidence="1">Uncharacterized protein</fullName>
    </submittedName>
</protein>
<evidence type="ECO:0000313" key="1">
    <source>
        <dbReference type="EMBL" id="SON53086.1"/>
    </source>
</evidence>
<accession>A0A2N8ZML1</accession>
<evidence type="ECO:0000313" key="2">
    <source>
        <dbReference type="Proteomes" id="UP000235828"/>
    </source>
</evidence>
<gene>
    <name evidence="1" type="ORF">VTAP4600_B1475</name>
</gene>
<dbReference type="AlphaFoldDB" id="A0A2N8ZML1"/>
<proteinExistence type="predicted"/>
<reference evidence="1 2" key="1">
    <citation type="submission" date="2017-10" db="EMBL/GenBank/DDBJ databases">
        <authorList>
            <person name="Banno H."/>
            <person name="Chua N.-H."/>
        </authorList>
    </citation>
    <scope>NUCLEOTIDE SEQUENCE [LARGE SCALE GENOMIC DNA]</scope>
    <source>
        <strain evidence="1">Vibrio tapetis CECT4600</strain>
    </source>
</reference>
<dbReference type="EMBL" id="LT960612">
    <property type="protein sequence ID" value="SON53086.1"/>
    <property type="molecule type" value="Genomic_DNA"/>
</dbReference>